<sequence>MVTVTYNGTVLAQSDKPVKLEGNFYFPPESLNKDLLVQSPTKYTCPWKGSATYYNANIDGATVSDIAWGYLTPKSAATQIAGHLAFDKSKVSVA</sequence>
<dbReference type="Pfam" id="PF04248">
    <property type="entry name" value="NTP_transf_9"/>
    <property type="match status" value="1"/>
</dbReference>
<organism evidence="2 3">
    <name type="scientific">Phanerochaete sordida</name>
    <dbReference type="NCBI Taxonomy" id="48140"/>
    <lineage>
        <taxon>Eukaryota</taxon>
        <taxon>Fungi</taxon>
        <taxon>Dikarya</taxon>
        <taxon>Basidiomycota</taxon>
        <taxon>Agaricomycotina</taxon>
        <taxon>Agaricomycetes</taxon>
        <taxon>Polyporales</taxon>
        <taxon>Phanerochaetaceae</taxon>
        <taxon>Phanerochaete</taxon>
    </lineage>
</organism>
<comment type="caution">
    <text evidence="2">The sequence shown here is derived from an EMBL/GenBank/DDBJ whole genome shotgun (WGS) entry which is preliminary data.</text>
</comment>
<evidence type="ECO:0000313" key="2">
    <source>
        <dbReference type="EMBL" id="GJF00276.1"/>
    </source>
</evidence>
<evidence type="ECO:0000313" key="3">
    <source>
        <dbReference type="Proteomes" id="UP000703269"/>
    </source>
</evidence>
<keyword evidence="3" id="KW-1185">Reference proteome</keyword>
<dbReference type="PANTHER" id="PTHR34310">
    <property type="entry name" value="DUF427 DOMAIN PROTEIN (AFU_ORTHOLOGUE AFUA_3G02220)"/>
    <property type="match status" value="1"/>
</dbReference>
<dbReference type="EMBL" id="BPQB01000143">
    <property type="protein sequence ID" value="GJF00276.1"/>
    <property type="molecule type" value="Genomic_DNA"/>
</dbReference>
<accession>A0A9P3GWJ9</accession>
<dbReference type="OrthoDB" id="18996at2759"/>
<dbReference type="InterPro" id="IPR007361">
    <property type="entry name" value="DUF427"/>
</dbReference>
<dbReference type="AlphaFoldDB" id="A0A9P3GWJ9"/>
<feature type="domain" description="DUF427" evidence="1">
    <location>
        <begin position="2"/>
        <end position="88"/>
    </location>
</feature>
<dbReference type="PANTHER" id="PTHR34310:SF9">
    <property type="entry name" value="BLR5716 PROTEIN"/>
    <property type="match status" value="1"/>
</dbReference>
<dbReference type="Gene3D" id="2.170.150.40">
    <property type="entry name" value="Domain of unknown function (DUF427)"/>
    <property type="match status" value="1"/>
</dbReference>
<proteinExistence type="predicted"/>
<dbReference type="InterPro" id="IPR038694">
    <property type="entry name" value="DUF427_sf"/>
</dbReference>
<name>A0A9P3GWJ9_9APHY</name>
<dbReference type="Proteomes" id="UP000703269">
    <property type="component" value="Unassembled WGS sequence"/>
</dbReference>
<protein>
    <submittedName>
        <fullName evidence="2">DUF427 domain-containing protein</fullName>
    </submittedName>
</protein>
<evidence type="ECO:0000259" key="1">
    <source>
        <dbReference type="Pfam" id="PF04248"/>
    </source>
</evidence>
<gene>
    <name evidence="2" type="ORF">PsYK624_165600</name>
</gene>
<reference evidence="2 3" key="1">
    <citation type="submission" date="2021-08" db="EMBL/GenBank/DDBJ databases">
        <title>Draft Genome Sequence of Phanerochaete sordida strain YK-624.</title>
        <authorList>
            <person name="Mori T."/>
            <person name="Dohra H."/>
            <person name="Suzuki T."/>
            <person name="Kawagishi H."/>
            <person name="Hirai H."/>
        </authorList>
    </citation>
    <scope>NUCLEOTIDE SEQUENCE [LARGE SCALE GENOMIC DNA]</scope>
    <source>
        <strain evidence="2 3">YK-624</strain>
    </source>
</reference>